<name>A0A4C1ZL78_EUMVA</name>
<evidence type="ECO:0000313" key="3">
    <source>
        <dbReference type="Proteomes" id="UP000299102"/>
    </source>
</evidence>
<feature type="compositionally biased region" description="Polar residues" evidence="1">
    <location>
        <begin position="105"/>
        <end position="116"/>
    </location>
</feature>
<proteinExistence type="predicted"/>
<sequence>MVSPPKSRETDIKVKGTRPFHSSTVSPPKSERDRGERERERAYTPRFLGSSEEKSYDCEARELAPHHAMAAASSRGAAWSALAVLQRPKTELRRRLLVMFSLNRHSNPEHSSSQVGFTEEAQCKKKSRPASV</sequence>
<dbReference type="Proteomes" id="UP000299102">
    <property type="component" value="Unassembled WGS sequence"/>
</dbReference>
<feature type="region of interest" description="Disordered" evidence="1">
    <location>
        <begin position="1"/>
        <end position="55"/>
    </location>
</feature>
<accession>A0A4C1ZL78</accession>
<feature type="compositionally biased region" description="Basic and acidic residues" evidence="1">
    <location>
        <begin position="29"/>
        <end position="43"/>
    </location>
</feature>
<gene>
    <name evidence="2" type="ORF">EVAR_65754_1</name>
</gene>
<keyword evidence="3" id="KW-1185">Reference proteome</keyword>
<dbReference type="AlphaFoldDB" id="A0A4C1ZL78"/>
<feature type="region of interest" description="Disordered" evidence="1">
    <location>
        <begin position="105"/>
        <end position="132"/>
    </location>
</feature>
<evidence type="ECO:0000313" key="2">
    <source>
        <dbReference type="EMBL" id="GBP89266.1"/>
    </source>
</evidence>
<feature type="compositionally biased region" description="Basic and acidic residues" evidence="1">
    <location>
        <begin position="1"/>
        <end position="14"/>
    </location>
</feature>
<dbReference type="EMBL" id="BGZK01001987">
    <property type="protein sequence ID" value="GBP89266.1"/>
    <property type="molecule type" value="Genomic_DNA"/>
</dbReference>
<protein>
    <submittedName>
        <fullName evidence="2">Uncharacterized protein</fullName>
    </submittedName>
</protein>
<comment type="caution">
    <text evidence="2">The sequence shown here is derived from an EMBL/GenBank/DDBJ whole genome shotgun (WGS) entry which is preliminary data.</text>
</comment>
<reference evidence="2 3" key="1">
    <citation type="journal article" date="2019" name="Commun. Biol.">
        <title>The bagworm genome reveals a unique fibroin gene that provides high tensile strength.</title>
        <authorList>
            <person name="Kono N."/>
            <person name="Nakamura H."/>
            <person name="Ohtoshi R."/>
            <person name="Tomita M."/>
            <person name="Numata K."/>
            <person name="Arakawa K."/>
        </authorList>
    </citation>
    <scope>NUCLEOTIDE SEQUENCE [LARGE SCALE GENOMIC DNA]</scope>
</reference>
<organism evidence="2 3">
    <name type="scientific">Eumeta variegata</name>
    <name type="common">Bagworm moth</name>
    <name type="synonym">Eumeta japonica</name>
    <dbReference type="NCBI Taxonomy" id="151549"/>
    <lineage>
        <taxon>Eukaryota</taxon>
        <taxon>Metazoa</taxon>
        <taxon>Ecdysozoa</taxon>
        <taxon>Arthropoda</taxon>
        <taxon>Hexapoda</taxon>
        <taxon>Insecta</taxon>
        <taxon>Pterygota</taxon>
        <taxon>Neoptera</taxon>
        <taxon>Endopterygota</taxon>
        <taxon>Lepidoptera</taxon>
        <taxon>Glossata</taxon>
        <taxon>Ditrysia</taxon>
        <taxon>Tineoidea</taxon>
        <taxon>Psychidae</taxon>
        <taxon>Oiketicinae</taxon>
        <taxon>Eumeta</taxon>
    </lineage>
</organism>
<evidence type="ECO:0000256" key="1">
    <source>
        <dbReference type="SAM" id="MobiDB-lite"/>
    </source>
</evidence>